<evidence type="ECO:0000256" key="5">
    <source>
        <dbReference type="ARBA" id="ARBA00022519"/>
    </source>
</evidence>
<protein>
    <recommendedName>
        <fullName evidence="3">histidine kinase</fullName>
        <ecNumber evidence="3">2.7.13.3</ecNumber>
    </recommendedName>
</protein>
<keyword evidence="8 15" id="KW-0812">Transmembrane</keyword>
<evidence type="ECO:0000256" key="7">
    <source>
        <dbReference type="ARBA" id="ARBA00022679"/>
    </source>
</evidence>
<dbReference type="GO" id="GO:0005524">
    <property type="term" value="F:ATP binding"/>
    <property type="evidence" value="ECO:0007669"/>
    <property type="project" value="UniProtKB-KW"/>
</dbReference>
<dbReference type="SMART" id="SM00387">
    <property type="entry name" value="HATPase_c"/>
    <property type="match status" value="1"/>
</dbReference>
<dbReference type="Pfam" id="PF00512">
    <property type="entry name" value="HisKA"/>
    <property type="match status" value="1"/>
</dbReference>
<evidence type="ECO:0000256" key="9">
    <source>
        <dbReference type="ARBA" id="ARBA00022741"/>
    </source>
</evidence>
<keyword evidence="10 18" id="KW-0418">Kinase</keyword>
<evidence type="ECO:0000313" key="19">
    <source>
        <dbReference type="Proteomes" id="UP000249700"/>
    </source>
</evidence>
<dbReference type="PROSITE" id="PS50885">
    <property type="entry name" value="HAMP"/>
    <property type="match status" value="1"/>
</dbReference>
<keyword evidence="13" id="KW-0902">Two-component regulatory system</keyword>
<accession>A0A328XQ53</accession>
<evidence type="ECO:0000256" key="11">
    <source>
        <dbReference type="ARBA" id="ARBA00022840"/>
    </source>
</evidence>
<dbReference type="InterPro" id="IPR003660">
    <property type="entry name" value="HAMP_dom"/>
</dbReference>
<sequence>MSAESGADQSAISDANHNEASGVDRHIWHRLRRSLARGLPRSLRGRFVLIMLVGVLGAQLASYAIWTHQAQDSRLEQVDELSRNVAYSVASTVRFFRSLPVDYRHIVLDQLRDMGGTRFFVSVNDHRIPIQDIGRGPAQAVVTDNFREILASELGVDNARVEFSSPDTLRLFNNEVLLNDLPPRWGRHSLLMDPIDPPILVVQLPLDAQGWLYVATLLPVPELFDDGWLSGERLFAALIVLLAVIGLSLLGIRSATRPLARLSRAARRLGDDLDSPPLRETGPREVAATAVAFNRMQQRIQHQVEERERLFTAISHDLKTPLTRMRLRAEMLDDDHQRERFCAALDELDLLVKGALASVRGLDLHEAIEPVDVRALLDGLAEEMALQGGEVTVTGRATPLAAKPLALKRCLANLLENAVFYGKRAEVHLEDSAARLRITLRDHGPGIPERQLERVFSPFVRLEPSRSRHTGGSGLGLGIARHILRAHGGEMTLDNHPGGGLVVTLEVSRHAHDDPGHDADLA</sequence>
<dbReference type="SMART" id="SM00388">
    <property type="entry name" value="HisKA"/>
    <property type="match status" value="1"/>
</dbReference>
<dbReference type="PANTHER" id="PTHR44936:SF5">
    <property type="entry name" value="SENSOR HISTIDINE KINASE ENVZ"/>
    <property type="match status" value="1"/>
</dbReference>
<evidence type="ECO:0000256" key="4">
    <source>
        <dbReference type="ARBA" id="ARBA00022475"/>
    </source>
</evidence>
<evidence type="ECO:0000256" key="12">
    <source>
        <dbReference type="ARBA" id="ARBA00022989"/>
    </source>
</evidence>
<comment type="subcellular location">
    <subcellularLocation>
        <location evidence="2">Cell inner membrane</location>
        <topology evidence="2">Multi-pass membrane protein</topology>
    </subcellularLocation>
</comment>
<dbReference type="InterPro" id="IPR003661">
    <property type="entry name" value="HisK_dim/P_dom"/>
</dbReference>
<dbReference type="AlphaFoldDB" id="A0A328XQ53"/>
<dbReference type="CDD" id="cd00082">
    <property type="entry name" value="HisKA"/>
    <property type="match status" value="1"/>
</dbReference>
<name>A0A328XQ53_9GAMM</name>
<reference evidence="18 19" key="1">
    <citation type="submission" date="2018-06" db="EMBL/GenBank/DDBJ databases">
        <title>Comparative analysis of microorganisms from saline springs in Andes Mountain Range, Colombia.</title>
        <authorList>
            <person name="Rubin E."/>
        </authorList>
    </citation>
    <scope>NUCLEOTIDE SEQUENCE [LARGE SCALE GENOMIC DNA]</scope>
    <source>
        <strain evidence="18 19">USBA-857</strain>
    </source>
</reference>
<dbReference type="EC" id="2.7.13.3" evidence="3"/>
<feature type="domain" description="HAMP" evidence="17">
    <location>
        <begin position="253"/>
        <end position="305"/>
    </location>
</feature>
<evidence type="ECO:0000256" key="1">
    <source>
        <dbReference type="ARBA" id="ARBA00000085"/>
    </source>
</evidence>
<evidence type="ECO:0000256" key="2">
    <source>
        <dbReference type="ARBA" id="ARBA00004429"/>
    </source>
</evidence>
<evidence type="ECO:0000256" key="13">
    <source>
        <dbReference type="ARBA" id="ARBA00023012"/>
    </source>
</evidence>
<dbReference type="PANTHER" id="PTHR44936">
    <property type="entry name" value="SENSOR PROTEIN CREC"/>
    <property type="match status" value="1"/>
</dbReference>
<gene>
    <name evidence="18" type="ORF">BCL93_10876</name>
</gene>
<evidence type="ECO:0000256" key="8">
    <source>
        <dbReference type="ARBA" id="ARBA00022692"/>
    </source>
</evidence>
<feature type="domain" description="Histidine kinase" evidence="16">
    <location>
        <begin position="313"/>
        <end position="511"/>
    </location>
</feature>
<keyword evidence="9" id="KW-0547">Nucleotide-binding</keyword>
<dbReference type="Proteomes" id="UP000249700">
    <property type="component" value="Unassembled WGS sequence"/>
</dbReference>
<evidence type="ECO:0000256" key="15">
    <source>
        <dbReference type="SAM" id="Phobius"/>
    </source>
</evidence>
<dbReference type="PRINTS" id="PR00344">
    <property type="entry name" value="BCTRLSENSOR"/>
</dbReference>
<dbReference type="CDD" id="cd00075">
    <property type="entry name" value="HATPase"/>
    <property type="match status" value="1"/>
</dbReference>
<dbReference type="SUPFAM" id="SSF55874">
    <property type="entry name" value="ATPase domain of HSP90 chaperone/DNA topoisomerase II/histidine kinase"/>
    <property type="match status" value="1"/>
</dbReference>
<dbReference type="SMART" id="SM00304">
    <property type="entry name" value="HAMP"/>
    <property type="match status" value="1"/>
</dbReference>
<evidence type="ECO:0000256" key="3">
    <source>
        <dbReference type="ARBA" id="ARBA00012438"/>
    </source>
</evidence>
<proteinExistence type="predicted"/>
<dbReference type="GO" id="GO:0000155">
    <property type="term" value="F:phosphorelay sensor kinase activity"/>
    <property type="evidence" value="ECO:0007669"/>
    <property type="project" value="InterPro"/>
</dbReference>
<comment type="catalytic activity">
    <reaction evidence="1">
        <text>ATP + protein L-histidine = ADP + protein N-phospho-L-histidine.</text>
        <dbReference type="EC" id="2.7.13.3"/>
    </reaction>
</comment>
<keyword evidence="14 15" id="KW-0472">Membrane</keyword>
<evidence type="ECO:0000256" key="10">
    <source>
        <dbReference type="ARBA" id="ARBA00022777"/>
    </source>
</evidence>
<dbReference type="InterPro" id="IPR036097">
    <property type="entry name" value="HisK_dim/P_sf"/>
</dbReference>
<evidence type="ECO:0000256" key="6">
    <source>
        <dbReference type="ARBA" id="ARBA00022553"/>
    </source>
</evidence>
<keyword evidence="11" id="KW-0067">ATP-binding</keyword>
<dbReference type="GO" id="GO:0005886">
    <property type="term" value="C:plasma membrane"/>
    <property type="evidence" value="ECO:0007669"/>
    <property type="project" value="UniProtKB-SubCell"/>
</dbReference>
<dbReference type="Pfam" id="PF00672">
    <property type="entry name" value="HAMP"/>
    <property type="match status" value="1"/>
</dbReference>
<organism evidence="18 19">
    <name type="scientific">Onishia taeanensis</name>
    <dbReference type="NCBI Taxonomy" id="284577"/>
    <lineage>
        <taxon>Bacteria</taxon>
        <taxon>Pseudomonadati</taxon>
        <taxon>Pseudomonadota</taxon>
        <taxon>Gammaproteobacteria</taxon>
        <taxon>Oceanospirillales</taxon>
        <taxon>Halomonadaceae</taxon>
        <taxon>Onishia</taxon>
    </lineage>
</organism>
<dbReference type="Gene3D" id="3.30.565.10">
    <property type="entry name" value="Histidine kinase-like ATPase, C-terminal domain"/>
    <property type="match status" value="1"/>
</dbReference>
<dbReference type="CDD" id="cd06225">
    <property type="entry name" value="HAMP"/>
    <property type="match status" value="1"/>
</dbReference>
<dbReference type="InterPro" id="IPR036890">
    <property type="entry name" value="HATPase_C_sf"/>
</dbReference>
<dbReference type="PROSITE" id="PS50109">
    <property type="entry name" value="HIS_KIN"/>
    <property type="match status" value="1"/>
</dbReference>
<dbReference type="SUPFAM" id="SSF47384">
    <property type="entry name" value="Homodimeric domain of signal transducing histidine kinase"/>
    <property type="match status" value="1"/>
</dbReference>
<dbReference type="Gene3D" id="1.10.287.130">
    <property type="match status" value="1"/>
</dbReference>
<keyword evidence="7" id="KW-0808">Transferase</keyword>
<dbReference type="InterPro" id="IPR005467">
    <property type="entry name" value="His_kinase_dom"/>
</dbReference>
<dbReference type="InterPro" id="IPR050980">
    <property type="entry name" value="2C_sensor_his_kinase"/>
</dbReference>
<evidence type="ECO:0000313" key="18">
    <source>
        <dbReference type="EMBL" id="RAR59729.1"/>
    </source>
</evidence>
<keyword evidence="6" id="KW-0597">Phosphoprotein</keyword>
<feature type="transmembrane region" description="Helical" evidence="15">
    <location>
        <begin position="47"/>
        <end position="66"/>
    </location>
</feature>
<evidence type="ECO:0000259" key="16">
    <source>
        <dbReference type="PROSITE" id="PS50109"/>
    </source>
</evidence>
<evidence type="ECO:0000259" key="17">
    <source>
        <dbReference type="PROSITE" id="PS50885"/>
    </source>
</evidence>
<keyword evidence="12 15" id="KW-1133">Transmembrane helix</keyword>
<feature type="transmembrane region" description="Helical" evidence="15">
    <location>
        <begin position="234"/>
        <end position="252"/>
    </location>
</feature>
<keyword evidence="5" id="KW-0997">Cell inner membrane</keyword>
<dbReference type="Pfam" id="PF02518">
    <property type="entry name" value="HATPase_c"/>
    <property type="match status" value="1"/>
</dbReference>
<keyword evidence="4" id="KW-1003">Cell membrane</keyword>
<comment type="caution">
    <text evidence="18">The sequence shown here is derived from an EMBL/GenBank/DDBJ whole genome shotgun (WGS) entry which is preliminary data.</text>
</comment>
<evidence type="ECO:0000256" key="14">
    <source>
        <dbReference type="ARBA" id="ARBA00023136"/>
    </source>
</evidence>
<dbReference type="Gene3D" id="6.10.340.10">
    <property type="match status" value="1"/>
</dbReference>
<dbReference type="InterPro" id="IPR003594">
    <property type="entry name" value="HATPase_dom"/>
</dbReference>
<dbReference type="EMBL" id="QLSX01000008">
    <property type="protein sequence ID" value="RAR59729.1"/>
    <property type="molecule type" value="Genomic_DNA"/>
</dbReference>
<dbReference type="InterPro" id="IPR004358">
    <property type="entry name" value="Sig_transdc_His_kin-like_C"/>
</dbReference>